<feature type="domain" description="FLZ-type" evidence="5">
    <location>
        <begin position="252"/>
        <end position="295"/>
    </location>
</feature>
<evidence type="ECO:0000256" key="2">
    <source>
        <dbReference type="ARBA" id="ARBA00022723"/>
    </source>
</evidence>
<keyword evidence="2" id="KW-0479">Metal-binding</keyword>
<keyword evidence="7" id="KW-1185">Reference proteome</keyword>
<evidence type="ECO:0000313" key="6">
    <source>
        <dbReference type="EMBL" id="KAJ3701346.1"/>
    </source>
</evidence>
<dbReference type="PROSITE" id="PS51795">
    <property type="entry name" value="ZF_FLZ"/>
    <property type="match status" value="1"/>
</dbReference>
<sequence length="321" mass="34879">MLSKQKLSDSPSSDLSNDGTVHRTRSSSIFTIPRLFVGFSTKGLMDLDPTCSPTSPLDVKSPKSPKCCDYNTAGLGLLNYLTDETKPLKTVLGSPLRLSSTKSLPKNYGLLSKGLPNYDLGSPEMVIRPNMVHEEFAKMRSCSADLGGSGLNFKPDLGNLRSGLNESLLGRSLPISIHSLSAREIEQSEDYTCIISYGPNAKTTHIFGDCILEPHIIESPDNFQNKDETKGIGFSQSGLKAPIEPPPCPDVDFLSVCFACGKKLDGKDVYIYRGEKAFCSASCRDEEISKEEGSEKLPSDSHSSFDNTEDDIFMAGMIVAI</sequence>
<evidence type="ECO:0000256" key="3">
    <source>
        <dbReference type="PROSITE-ProRule" id="PRU01131"/>
    </source>
</evidence>
<evidence type="ECO:0000313" key="7">
    <source>
        <dbReference type="Proteomes" id="UP001210211"/>
    </source>
</evidence>
<feature type="region of interest" description="Disordered" evidence="4">
    <location>
        <begin position="1"/>
        <end position="21"/>
    </location>
</feature>
<accession>A0AAD5ZNY8</accession>
<dbReference type="PANTHER" id="PTHR46868">
    <property type="entry name" value="FCS-LIKE ZINC FINGER 11"/>
    <property type="match status" value="1"/>
</dbReference>
<proteinExistence type="inferred from homology"/>
<protein>
    <recommendedName>
        <fullName evidence="5">FLZ-type domain-containing protein</fullName>
    </recommendedName>
</protein>
<organism evidence="6 7">
    <name type="scientific">Rhynchospora tenuis</name>
    <dbReference type="NCBI Taxonomy" id="198213"/>
    <lineage>
        <taxon>Eukaryota</taxon>
        <taxon>Viridiplantae</taxon>
        <taxon>Streptophyta</taxon>
        <taxon>Embryophyta</taxon>
        <taxon>Tracheophyta</taxon>
        <taxon>Spermatophyta</taxon>
        <taxon>Magnoliopsida</taxon>
        <taxon>Liliopsida</taxon>
        <taxon>Poales</taxon>
        <taxon>Cyperaceae</taxon>
        <taxon>Cyperoideae</taxon>
        <taxon>Rhynchosporeae</taxon>
        <taxon>Rhynchospora</taxon>
    </lineage>
</organism>
<dbReference type="InterPro" id="IPR007650">
    <property type="entry name" value="Zf-FLZ_dom"/>
</dbReference>
<evidence type="ECO:0000256" key="4">
    <source>
        <dbReference type="SAM" id="MobiDB-lite"/>
    </source>
</evidence>
<feature type="compositionally biased region" description="Low complexity" evidence="4">
    <location>
        <begin position="1"/>
        <end position="16"/>
    </location>
</feature>
<evidence type="ECO:0000256" key="1">
    <source>
        <dbReference type="ARBA" id="ARBA00009374"/>
    </source>
</evidence>
<reference evidence="6 7" key="1">
    <citation type="journal article" date="2022" name="Cell">
        <title>Repeat-based holocentromeres influence genome architecture and karyotype evolution.</title>
        <authorList>
            <person name="Hofstatter P.G."/>
            <person name="Thangavel G."/>
            <person name="Lux T."/>
            <person name="Neumann P."/>
            <person name="Vondrak T."/>
            <person name="Novak P."/>
            <person name="Zhang M."/>
            <person name="Costa L."/>
            <person name="Castellani M."/>
            <person name="Scott A."/>
            <person name="Toegelov H."/>
            <person name="Fuchs J."/>
            <person name="Mata-Sucre Y."/>
            <person name="Dias Y."/>
            <person name="Vanzela A.L.L."/>
            <person name="Huettel B."/>
            <person name="Almeida C.C.S."/>
            <person name="Simkova H."/>
            <person name="Souza G."/>
            <person name="Pedrosa-Harand A."/>
            <person name="Macas J."/>
            <person name="Mayer K.F.X."/>
            <person name="Houben A."/>
            <person name="Marques A."/>
        </authorList>
    </citation>
    <scope>NUCLEOTIDE SEQUENCE [LARGE SCALE GENOMIC DNA]</scope>
    <source>
        <strain evidence="6">RhyTen1mFocal</strain>
    </source>
</reference>
<comment type="similarity">
    <text evidence="1">Belongs to the FLZ family.</text>
</comment>
<comment type="caution">
    <text evidence="6">The sequence shown here is derived from an EMBL/GenBank/DDBJ whole genome shotgun (WGS) entry which is preliminary data.</text>
</comment>
<dbReference type="PANTHER" id="PTHR46868:SF3">
    <property type="entry name" value="FCS-LIKE ZINC FINGER 11"/>
    <property type="match status" value="1"/>
</dbReference>
<gene>
    <name evidence="6" type="ORF">LUZ61_005051</name>
</gene>
<feature type="zinc finger region" description="FLZ-type" evidence="3">
    <location>
        <begin position="252"/>
        <end position="295"/>
    </location>
</feature>
<dbReference type="AlphaFoldDB" id="A0AAD5ZNY8"/>
<dbReference type="Pfam" id="PF04570">
    <property type="entry name" value="zf-FLZ"/>
    <property type="match status" value="1"/>
</dbReference>
<dbReference type="Proteomes" id="UP001210211">
    <property type="component" value="Unassembled WGS sequence"/>
</dbReference>
<dbReference type="GO" id="GO:0046872">
    <property type="term" value="F:metal ion binding"/>
    <property type="evidence" value="ECO:0007669"/>
    <property type="project" value="UniProtKB-KW"/>
</dbReference>
<dbReference type="EMBL" id="JAMRDG010000001">
    <property type="protein sequence ID" value="KAJ3701346.1"/>
    <property type="molecule type" value="Genomic_DNA"/>
</dbReference>
<name>A0AAD5ZNY8_9POAL</name>
<dbReference type="InterPro" id="IPR044585">
    <property type="entry name" value="FLZ10/11"/>
</dbReference>
<evidence type="ECO:0000259" key="5">
    <source>
        <dbReference type="PROSITE" id="PS51795"/>
    </source>
</evidence>